<dbReference type="Pfam" id="PF05368">
    <property type="entry name" value="NmrA"/>
    <property type="match status" value="1"/>
</dbReference>
<evidence type="ECO:0000259" key="3">
    <source>
        <dbReference type="Pfam" id="PF05368"/>
    </source>
</evidence>
<gene>
    <name evidence="4" type="ORF">B0H17DRAFT_1235662</name>
</gene>
<evidence type="ECO:0000256" key="1">
    <source>
        <dbReference type="ARBA" id="ARBA00022857"/>
    </source>
</evidence>
<dbReference type="InterPro" id="IPR036291">
    <property type="entry name" value="NAD(P)-bd_dom_sf"/>
</dbReference>
<name>A0AAD7D4I4_MYCRO</name>
<feature type="domain" description="NmrA-like" evidence="3">
    <location>
        <begin position="8"/>
        <end position="234"/>
    </location>
</feature>
<protein>
    <submittedName>
        <fullName evidence="4">NAD(P)-binding protein</fullName>
    </submittedName>
</protein>
<reference evidence="4" key="1">
    <citation type="submission" date="2023-03" db="EMBL/GenBank/DDBJ databases">
        <title>Massive genome expansion in bonnet fungi (Mycena s.s.) driven by repeated elements and novel gene families across ecological guilds.</title>
        <authorList>
            <consortium name="Lawrence Berkeley National Laboratory"/>
            <person name="Harder C.B."/>
            <person name="Miyauchi S."/>
            <person name="Viragh M."/>
            <person name="Kuo A."/>
            <person name="Thoen E."/>
            <person name="Andreopoulos B."/>
            <person name="Lu D."/>
            <person name="Skrede I."/>
            <person name="Drula E."/>
            <person name="Henrissat B."/>
            <person name="Morin E."/>
            <person name="Kohler A."/>
            <person name="Barry K."/>
            <person name="LaButti K."/>
            <person name="Morin E."/>
            <person name="Salamov A."/>
            <person name="Lipzen A."/>
            <person name="Mereny Z."/>
            <person name="Hegedus B."/>
            <person name="Baldrian P."/>
            <person name="Stursova M."/>
            <person name="Weitz H."/>
            <person name="Taylor A."/>
            <person name="Grigoriev I.V."/>
            <person name="Nagy L.G."/>
            <person name="Martin F."/>
            <person name="Kauserud H."/>
        </authorList>
    </citation>
    <scope>NUCLEOTIDE SEQUENCE</scope>
    <source>
        <strain evidence="4">CBHHK067</strain>
    </source>
</reference>
<dbReference type="GO" id="GO:0016491">
    <property type="term" value="F:oxidoreductase activity"/>
    <property type="evidence" value="ECO:0007669"/>
    <property type="project" value="UniProtKB-KW"/>
</dbReference>
<dbReference type="InterPro" id="IPR051609">
    <property type="entry name" value="NmrA/Isoflavone_reductase-like"/>
</dbReference>
<dbReference type="Gene3D" id="3.40.50.720">
    <property type="entry name" value="NAD(P)-binding Rossmann-like Domain"/>
    <property type="match status" value="1"/>
</dbReference>
<comment type="caution">
    <text evidence="4">The sequence shown here is derived from an EMBL/GenBank/DDBJ whole genome shotgun (WGS) entry which is preliminary data.</text>
</comment>
<sequence>MSIYKSFAVVGGGLIGLPIVNALAARNVSVVLLSRPESAKKVVPPGVQVATVDYTDPSAVAAVFKEHKVDVVLSTLGSYVPAAQTPLVEAAKLAAVKLFAPSEYGMPTNGFTEGALGVKAQIAGKDSIGGALLGSDEVPEDLKAAGIPSARFYTGMFPEIMQWFVGYTEHGKVRIVGTGEVPVSFTSVPDIAGFVAHVLTTLPPSELENREFRMEGERATLNDLGPLFKTSVEHVDRITGEKGESMTSLFAILESGAGSTGWNQVIRSEELGSKAAGSANALWPGHKWLTIQETLNL</sequence>
<organism evidence="4 5">
    <name type="scientific">Mycena rosella</name>
    <name type="common">Pink bonnet</name>
    <name type="synonym">Agaricus rosellus</name>
    <dbReference type="NCBI Taxonomy" id="1033263"/>
    <lineage>
        <taxon>Eukaryota</taxon>
        <taxon>Fungi</taxon>
        <taxon>Dikarya</taxon>
        <taxon>Basidiomycota</taxon>
        <taxon>Agaricomycotina</taxon>
        <taxon>Agaricomycetes</taxon>
        <taxon>Agaricomycetidae</taxon>
        <taxon>Agaricales</taxon>
        <taxon>Marasmiineae</taxon>
        <taxon>Mycenaceae</taxon>
        <taxon>Mycena</taxon>
    </lineage>
</organism>
<keyword evidence="5" id="KW-1185">Reference proteome</keyword>
<evidence type="ECO:0000256" key="2">
    <source>
        <dbReference type="ARBA" id="ARBA00023002"/>
    </source>
</evidence>
<dbReference type="InterPro" id="IPR008030">
    <property type="entry name" value="NmrA-like"/>
</dbReference>
<dbReference type="SUPFAM" id="SSF51735">
    <property type="entry name" value="NAD(P)-binding Rossmann-fold domains"/>
    <property type="match status" value="1"/>
</dbReference>
<dbReference type="PANTHER" id="PTHR47706">
    <property type="entry name" value="NMRA-LIKE FAMILY PROTEIN"/>
    <property type="match status" value="1"/>
</dbReference>
<evidence type="ECO:0000313" key="4">
    <source>
        <dbReference type="EMBL" id="KAJ7678478.1"/>
    </source>
</evidence>
<dbReference type="PANTHER" id="PTHR47706:SF9">
    <property type="entry name" value="NMRA-LIKE DOMAIN-CONTAINING PROTEIN-RELATED"/>
    <property type="match status" value="1"/>
</dbReference>
<proteinExistence type="predicted"/>
<dbReference type="Proteomes" id="UP001221757">
    <property type="component" value="Unassembled WGS sequence"/>
</dbReference>
<keyword evidence="2" id="KW-0560">Oxidoreductase</keyword>
<keyword evidence="1" id="KW-0521">NADP</keyword>
<dbReference type="AlphaFoldDB" id="A0AAD7D4I4"/>
<evidence type="ECO:0000313" key="5">
    <source>
        <dbReference type="Proteomes" id="UP001221757"/>
    </source>
</evidence>
<dbReference type="EMBL" id="JARKIE010000134">
    <property type="protein sequence ID" value="KAJ7678478.1"/>
    <property type="molecule type" value="Genomic_DNA"/>
</dbReference>
<accession>A0AAD7D4I4</accession>